<comment type="caution">
    <text evidence="1">The sequence shown here is derived from an EMBL/GenBank/DDBJ whole genome shotgun (WGS) entry which is preliminary data.</text>
</comment>
<keyword evidence="2" id="KW-1185">Reference proteome</keyword>
<evidence type="ECO:0000313" key="2">
    <source>
        <dbReference type="Proteomes" id="UP000827872"/>
    </source>
</evidence>
<reference evidence="1" key="1">
    <citation type="submission" date="2021-08" db="EMBL/GenBank/DDBJ databases">
        <title>The first chromosome-level gecko genome reveals the dynamic sex chromosomes of Neotropical dwarf geckos (Sphaerodactylidae: Sphaerodactylus).</title>
        <authorList>
            <person name="Pinto B.J."/>
            <person name="Keating S.E."/>
            <person name="Gamble T."/>
        </authorList>
    </citation>
    <scope>NUCLEOTIDE SEQUENCE</scope>
    <source>
        <strain evidence="1">TG3544</strain>
    </source>
</reference>
<dbReference type="Proteomes" id="UP000827872">
    <property type="component" value="Linkage Group LG16"/>
</dbReference>
<accession>A0ACB8EE08</accession>
<gene>
    <name evidence="1" type="ORF">K3G42_009754</name>
</gene>
<proteinExistence type="predicted"/>
<sequence>MVWKCLGAWLLLPVQLLFLVAKALVGALLPPKLRDLSGDNVLITGGGRGIGRHLAREFAKRGARKRLKPRMQNSNNQESPVCKKHMLPPLRSCIEQPFEKTEWEALETEMGILVGPCIQPGKHDPRLLIGAQDSRGAEPELLRVCSTELQGNRFMPPKRSGDANRVSGDTDRVSCANLPELNV</sequence>
<organism evidence="1 2">
    <name type="scientific">Sphaerodactylus townsendi</name>
    <dbReference type="NCBI Taxonomy" id="933632"/>
    <lineage>
        <taxon>Eukaryota</taxon>
        <taxon>Metazoa</taxon>
        <taxon>Chordata</taxon>
        <taxon>Craniata</taxon>
        <taxon>Vertebrata</taxon>
        <taxon>Euteleostomi</taxon>
        <taxon>Lepidosauria</taxon>
        <taxon>Squamata</taxon>
        <taxon>Bifurcata</taxon>
        <taxon>Gekkota</taxon>
        <taxon>Sphaerodactylidae</taxon>
        <taxon>Sphaerodactylus</taxon>
    </lineage>
</organism>
<evidence type="ECO:0000313" key="1">
    <source>
        <dbReference type="EMBL" id="KAH7990657.1"/>
    </source>
</evidence>
<protein>
    <submittedName>
        <fullName evidence="1">Uncharacterized protein</fullName>
    </submittedName>
</protein>
<dbReference type="EMBL" id="CM037629">
    <property type="protein sequence ID" value="KAH7990657.1"/>
    <property type="molecule type" value="Genomic_DNA"/>
</dbReference>
<name>A0ACB8EE08_9SAUR</name>